<dbReference type="EMBL" id="GBRH01158406">
    <property type="protein sequence ID" value="JAE39490.1"/>
    <property type="molecule type" value="Transcribed_RNA"/>
</dbReference>
<reference evidence="1" key="1">
    <citation type="submission" date="2014-09" db="EMBL/GenBank/DDBJ databases">
        <authorList>
            <person name="Magalhaes I.L.F."/>
            <person name="Oliveira U."/>
            <person name="Santos F.R."/>
            <person name="Vidigal T.H.D.A."/>
            <person name="Brescovit A.D."/>
            <person name="Santos A.J."/>
        </authorList>
    </citation>
    <scope>NUCLEOTIDE SEQUENCE</scope>
    <source>
        <tissue evidence="1">Shoot tissue taken approximately 20 cm above the soil surface</tissue>
    </source>
</reference>
<dbReference type="AlphaFoldDB" id="A0A0A9HQS5"/>
<accession>A0A0A9HQS5</accession>
<evidence type="ECO:0000313" key="1">
    <source>
        <dbReference type="EMBL" id="JAE39490.1"/>
    </source>
</evidence>
<organism evidence="1">
    <name type="scientific">Arundo donax</name>
    <name type="common">Giant reed</name>
    <name type="synonym">Donax arundinaceus</name>
    <dbReference type="NCBI Taxonomy" id="35708"/>
    <lineage>
        <taxon>Eukaryota</taxon>
        <taxon>Viridiplantae</taxon>
        <taxon>Streptophyta</taxon>
        <taxon>Embryophyta</taxon>
        <taxon>Tracheophyta</taxon>
        <taxon>Spermatophyta</taxon>
        <taxon>Magnoliopsida</taxon>
        <taxon>Liliopsida</taxon>
        <taxon>Poales</taxon>
        <taxon>Poaceae</taxon>
        <taxon>PACMAD clade</taxon>
        <taxon>Arundinoideae</taxon>
        <taxon>Arundineae</taxon>
        <taxon>Arundo</taxon>
    </lineage>
</organism>
<protein>
    <submittedName>
        <fullName evidence="1">Uncharacterized protein</fullName>
    </submittedName>
</protein>
<reference evidence="1" key="2">
    <citation type="journal article" date="2015" name="Data Brief">
        <title>Shoot transcriptome of the giant reed, Arundo donax.</title>
        <authorList>
            <person name="Barrero R.A."/>
            <person name="Guerrero F.D."/>
            <person name="Moolhuijzen P."/>
            <person name="Goolsby J.A."/>
            <person name="Tidwell J."/>
            <person name="Bellgard S.E."/>
            <person name="Bellgard M.I."/>
        </authorList>
    </citation>
    <scope>NUCLEOTIDE SEQUENCE</scope>
    <source>
        <tissue evidence="1">Shoot tissue taken approximately 20 cm above the soil surface</tissue>
    </source>
</reference>
<name>A0A0A9HQS5_ARUDO</name>
<sequence length="42" mass="4963">MLQPVTVMTNQKLREFFHHPCMNSELLLLDVVYFSCLLNHCP</sequence>
<proteinExistence type="predicted"/>